<evidence type="ECO:0000313" key="1">
    <source>
        <dbReference type="EMBL" id="PTQ33484.1"/>
    </source>
</evidence>
<keyword evidence="2" id="KW-1185">Reference proteome</keyword>
<proteinExistence type="predicted"/>
<organism evidence="1 2">
    <name type="scientific">Marchantia polymorpha</name>
    <name type="common">Common liverwort</name>
    <name type="synonym">Marchantia aquatica</name>
    <dbReference type="NCBI Taxonomy" id="3197"/>
    <lineage>
        <taxon>Eukaryota</taxon>
        <taxon>Viridiplantae</taxon>
        <taxon>Streptophyta</taxon>
        <taxon>Embryophyta</taxon>
        <taxon>Marchantiophyta</taxon>
        <taxon>Marchantiopsida</taxon>
        <taxon>Marchantiidae</taxon>
        <taxon>Marchantiales</taxon>
        <taxon>Marchantiaceae</taxon>
        <taxon>Marchantia</taxon>
    </lineage>
</organism>
<evidence type="ECO:0000313" key="2">
    <source>
        <dbReference type="Proteomes" id="UP000244005"/>
    </source>
</evidence>
<name>A0A2R6WI10_MARPO</name>
<gene>
    <name evidence="1" type="ORF">MARPO_0088s0030</name>
</gene>
<dbReference type="EMBL" id="KZ772760">
    <property type="protein sequence ID" value="PTQ33484.1"/>
    <property type="molecule type" value="Genomic_DNA"/>
</dbReference>
<reference evidence="2" key="1">
    <citation type="journal article" date="2017" name="Cell">
        <title>Insights into land plant evolution garnered from the Marchantia polymorpha genome.</title>
        <authorList>
            <person name="Bowman J.L."/>
            <person name="Kohchi T."/>
            <person name="Yamato K.T."/>
            <person name="Jenkins J."/>
            <person name="Shu S."/>
            <person name="Ishizaki K."/>
            <person name="Yamaoka S."/>
            <person name="Nishihama R."/>
            <person name="Nakamura Y."/>
            <person name="Berger F."/>
            <person name="Adam C."/>
            <person name="Aki S.S."/>
            <person name="Althoff F."/>
            <person name="Araki T."/>
            <person name="Arteaga-Vazquez M.A."/>
            <person name="Balasubrmanian S."/>
            <person name="Barry K."/>
            <person name="Bauer D."/>
            <person name="Boehm C.R."/>
            <person name="Briginshaw L."/>
            <person name="Caballero-Perez J."/>
            <person name="Catarino B."/>
            <person name="Chen F."/>
            <person name="Chiyoda S."/>
            <person name="Chovatia M."/>
            <person name="Davies K.M."/>
            <person name="Delmans M."/>
            <person name="Demura T."/>
            <person name="Dierschke T."/>
            <person name="Dolan L."/>
            <person name="Dorantes-Acosta A.E."/>
            <person name="Eklund D.M."/>
            <person name="Florent S.N."/>
            <person name="Flores-Sandoval E."/>
            <person name="Fujiyama A."/>
            <person name="Fukuzawa H."/>
            <person name="Galik B."/>
            <person name="Grimanelli D."/>
            <person name="Grimwood J."/>
            <person name="Grossniklaus U."/>
            <person name="Hamada T."/>
            <person name="Haseloff J."/>
            <person name="Hetherington A.J."/>
            <person name="Higo A."/>
            <person name="Hirakawa Y."/>
            <person name="Hundley H.N."/>
            <person name="Ikeda Y."/>
            <person name="Inoue K."/>
            <person name="Inoue S.I."/>
            <person name="Ishida S."/>
            <person name="Jia Q."/>
            <person name="Kakita M."/>
            <person name="Kanazawa T."/>
            <person name="Kawai Y."/>
            <person name="Kawashima T."/>
            <person name="Kennedy M."/>
            <person name="Kinose K."/>
            <person name="Kinoshita T."/>
            <person name="Kohara Y."/>
            <person name="Koide E."/>
            <person name="Komatsu K."/>
            <person name="Kopischke S."/>
            <person name="Kubo M."/>
            <person name="Kyozuka J."/>
            <person name="Lagercrantz U."/>
            <person name="Lin S.S."/>
            <person name="Lindquist E."/>
            <person name="Lipzen A.M."/>
            <person name="Lu C.W."/>
            <person name="De Luna E."/>
            <person name="Martienssen R.A."/>
            <person name="Minamino N."/>
            <person name="Mizutani M."/>
            <person name="Mizutani M."/>
            <person name="Mochizuki N."/>
            <person name="Monte I."/>
            <person name="Mosher R."/>
            <person name="Nagasaki H."/>
            <person name="Nakagami H."/>
            <person name="Naramoto S."/>
            <person name="Nishitani K."/>
            <person name="Ohtani M."/>
            <person name="Okamoto T."/>
            <person name="Okumura M."/>
            <person name="Phillips J."/>
            <person name="Pollak B."/>
            <person name="Reinders A."/>
            <person name="Rovekamp M."/>
            <person name="Sano R."/>
            <person name="Sawa S."/>
            <person name="Schmid M.W."/>
            <person name="Shirakawa M."/>
            <person name="Solano R."/>
            <person name="Spunde A."/>
            <person name="Suetsugu N."/>
            <person name="Sugano S."/>
            <person name="Sugiyama A."/>
            <person name="Sun R."/>
            <person name="Suzuki Y."/>
            <person name="Takenaka M."/>
            <person name="Takezawa D."/>
            <person name="Tomogane H."/>
            <person name="Tsuzuki M."/>
            <person name="Ueda T."/>
            <person name="Umeda M."/>
            <person name="Ward J.M."/>
            <person name="Watanabe Y."/>
            <person name="Yazaki K."/>
            <person name="Yokoyama R."/>
            <person name="Yoshitake Y."/>
            <person name="Yotsui I."/>
            <person name="Zachgo S."/>
            <person name="Schmutz J."/>
        </authorList>
    </citation>
    <scope>NUCLEOTIDE SEQUENCE [LARGE SCALE GENOMIC DNA]</scope>
    <source>
        <strain evidence="2">Tak-1</strain>
    </source>
</reference>
<dbReference type="AlphaFoldDB" id="A0A2R6WI10"/>
<sequence>MLKKSVQTPTTRKKFEFPQSREKWSDSYTEKSLVLGGARTWERWSLRDFGRRLCSGSTYSAALSQFSRNSFVLDTVQKTQLSLCMATSIIRSLVRLQVERRYRVCSRFAVSKVICKPLQKVNGVSFRSVVLKSG</sequence>
<protein>
    <submittedName>
        <fullName evidence="1">Uncharacterized protein</fullName>
    </submittedName>
</protein>
<accession>A0A2R6WI10</accession>
<dbReference type="Proteomes" id="UP000244005">
    <property type="component" value="Unassembled WGS sequence"/>
</dbReference>